<evidence type="ECO:0000256" key="2">
    <source>
        <dbReference type="SAM" id="SignalP"/>
    </source>
</evidence>
<dbReference type="EMBL" id="CAXIEN010000386">
    <property type="protein sequence ID" value="CAL1296010.1"/>
    <property type="molecule type" value="Genomic_DNA"/>
</dbReference>
<evidence type="ECO:0000313" key="4">
    <source>
        <dbReference type="Proteomes" id="UP001497382"/>
    </source>
</evidence>
<sequence>MDKFGSNANELQNKRSMYRKQSMRLLLLACFLGFAAADFLKEADTAVDENVIAFLQGAVKTGSLSQALGVNDPEVDQIGDDLEAELGQKIREALREILQKIREHVENGKAAGHELVEKVKELREKLRNLGEKEGEKFREVLKEVREKAREALKKVLERLGLGKRNLDDSMDHVARMKFREIIEKIKEKILSNEFIQKIREYIRNHYGESPIVKKLKEFIEKLEDGELRDILSHLFDHHQQSSVQLRGETWDKVKGFFKDLNIKIQEHSKKFGQWVKDMWGNGLDKMKDKYGTIKAIAMEFIANSKDMSAEMTREALEFFRPYKDDLGTLWNKLVDATKEAIGKF</sequence>
<accession>A0AAV2BK23</accession>
<keyword evidence="1" id="KW-0175">Coiled coil</keyword>
<reference evidence="3 4" key="1">
    <citation type="submission" date="2024-04" db="EMBL/GenBank/DDBJ databases">
        <authorList>
            <person name="Rising A."/>
            <person name="Reimegard J."/>
            <person name="Sonavane S."/>
            <person name="Akerstrom W."/>
            <person name="Nylinder S."/>
            <person name="Hedman E."/>
            <person name="Kallberg Y."/>
        </authorList>
    </citation>
    <scope>NUCLEOTIDE SEQUENCE [LARGE SCALE GENOMIC DNA]</scope>
</reference>
<protein>
    <recommendedName>
        <fullName evidence="5">Laminin subunit alpha-2</fullName>
    </recommendedName>
</protein>
<organism evidence="3 4">
    <name type="scientific">Larinioides sclopetarius</name>
    <dbReference type="NCBI Taxonomy" id="280406"/>
    <lineage>
        <taxon>Eukaryota</taxon>
        <taxon>Metazoa</taxon>
        <taxon>Ecdysozoa</taxon>
        <taxon>Arthropoda</taxon>
        <taxon>Chelicerata</taxon>
        <taxon>Arachnida</taxon>
        <taxon>Araneae</taxon>
        <taxon>Araneomorphae</taxon>
        <taxon>Entelegynae</taxon>
        <taxon>Araneoidea</taxon>
        <taxon>Araneidae</taxon>
        <taxon>Larinioides</taxon>
    </lineage>
</organism>
<evidence type="ECO:0008006" key="5">
    <source>
        <dbReference type="Google" id="ProtNLM"/>
    </source>
</evidence>
<gene>
    <name evidence="3" type="ORF">LARSCL_LOCUS19585</name>
</gene>
<feature type="coiled-coil region" evidence="1">
    <location>
        <begin position="112"/>
        <end position="158"/>
    </location>
</feature>
<name>A0AAV2BK23_9ARAC</name>
<keyword evidence="2" id="KW-0732">Signal</keyword>
<keyword evidence="4" id="KW-1185">Reference proteome</keyword>
<comment type="caution">
    <text evidence="3">The sequence shown here is derived from an EMBL/GenBank/DDBJ whole genome shotgun (WGS) entry which is preliminary data.</text>
</comment>
<feature type="signal peptide" evidence="2">
    <location>
        <begin position="1"/>
        <end position="37"/>
    </location>
</feature>
<evidence type="ECO:0000313" key="3">
    <source>
        <dbReference type="EMBL" id="CAL1296010.1"/>
    </source>
</evidence>
<dbReference type="Proteomes" id="UP001497382">
    <property type="component" value="Unassembled WGS sequence"/>
</dbReference>
<feature type="chain" id="PRO_5043685122" description="Laminin subunit alpha-2" evidence="2">
    <location>
        <begin position="38"/>
        <end position="344"/>
    </location>
</feature>
<proteinExistence type="predicted"/>
<evidence type="ECO:0000256" key="1">
    <source>
        <dbReference type="SAM" id="Coils"/>
    </source>
</evidence>
<dbReference type="AlphaFoldDB" id="A0AAV2BK23"/>
<dbReference type="Gene3D" id="1.20.1480.30">
    <property type="entry name" value="Designed four-helix bundle protein"/>
    <property type="match status" value="1"/>
</dbReference>